<feature type="non-terminal residue" evidence="2">
    <location>
        <position position="72"/>
    </location>
</feature>
<evidence type="ECO:0000313" key="2">
    <source>
        <dbReference type="EMBL" id="MCI22871.1"/>
    </source>
</evidence>
<feature type="compositionally biased region" description="Polar residues" evidence="1">
    <location>
        <begin position="16"/>
        <end position="32"/>
    </location>
</feature>
<protein>
    <submittedName>
        <fullName evidence="2">Uncharacterized protein</fullName>
    </submittedName>
</protein>
<evidence type="ECO:0000313" key="3">
    <source>
        <dbReference type="Proteomes" id="UP000265520"/>
    </source>
</evidence>
<dbReference type="Proteomes" id="UP000265520">
    <property type="component" value="Unassembled WGS sequence"/>
</dbReference>
<proteinExistence type="predicted"/>
<comment type="caution">
    <text evidence="2">The sequence shown here is derived from an EMBL/GenBank/DDBJ whole genome shotgun (WGS) entry which is preliminary data.</text>
</comment>
<feature type="compositionally biased region" description="Low complexity" evidence="1">
    <location>
        <begin position="49"/>
        <end position="61"/>
    </location>
</feature>
<sequence>HMKKSSSVHNAALEGGTNNSSATPTPPSISQDQYDKLMSLLQTSNLVPNSNSASSNQVGSSMIPDPTSGIHK</sequence>
<name>A0A392QEU2_9FABA</name>
<reference evidence="2 3" key="1">
    <citation type="journal article" date="2018" name="Front. Plant Sci.">
        <title>Red Clover (Trifolium pratense) and Zigzag Clover (T. medium) - A Picture of Genomic Similarities and Differences.</title>
        <authorList>
            <person name="Dluhosova J."/>
            <person name="Istvanek J."/>
            <person name="Nedelnik J."/>
            <person name="Repkova J."/>
        </authorList>
    </citation>
    <scope>NUCLEOTIDE SEQUENCE [LARGE SCALE GENOMIC DNA]</scope>
    <source>
        <strain evidence="3">cv. 10/8</strain>
        <tissue evidence="2">Leaf</tissue>
    </source>
</reference>
<accession>A0A392QEU2</accession>
<evidence type="ECO:0000256" key="1">
    <source>
        <dbReference type="SAM" id="MobiDB-lite"/>
    </source>
</evidence>
<feature type="non-terminal residue" evidence="2">
    <location>
        <position position="1"/>
    </location>
</feature>
<dbReference type="AlphaFoldDB" id="A0A392QEU2"/>
<feature type="region of interest" description="Disordered" evidence="1">
    <location>
        <begin position="1"/>
        <end position="72"/>
    </location>
</feature>
<keyword evidence="3" id="KW-1185">Reference proteome</keyword>
<organism evidence="2 3">
    <name type="scientific">Trifolium medium</name>
    <dbReference type="NCBI Taxonomy" id="97028"/>
    <lineage>
        <taxon>Eukaryota</taxon>
        <taxon>Viridiplantae</taxon>
        <taxon>Streptophyta</taxon>
        <taxon>Embryophyta</taxon>
        <taxon>Tracheophyta</taxon>
        <taxon>Spermatophyta</taxon>
        <taxon>Magnoliopsida</taxon>
        <taxon>eudicotyledons</taxon>
        <taxon>Gunneridae</taxon>
        <taxon>Pentapetalae</taxon>
        <taxon>rosids</taxon>
        <taxon>fabids</taxon>
        <taxon>Fabales</taxon>
        <taxon>Fabaceae</taxon>
        <taxon>Papilionoideae</taxon>
        <taxon>50 kb inversion clade</taxon>
        <taxon>NPAAA clade</taxon>
        <taxon>Hologalegina</taxon>
        <taxon>IRL clade</taxon>
        <taxon>Trifolieae</taxon>
        <taxon>Trifolium</taxon>
    </lineage>
</organism>
<dbReference type="EMBL" id="LXQA010132819">
    <property type="protein sequence ID" value="MCI22871.1"/>
    <property type="molecule type" value="Genomic_DNA"/>
</dbReference>